<dbReference type="GO" id="GO:0005975">
    <property type="term" value="P:carbohydrate metabolic process"/>
    <property type="evidence" value="ECO:0007669"/>
    <property type="project" value="InterPro"/>
</dbReference>
<dbReference type="AlphaFoldDB" id="A0AAV8XVC2"/>
<sequence>MANALITPFGMRKTLKWIKDTYNNPPVIITENGITDNGTLEANLDDSSFRTYYIQNYLSNLRDAMVEDEVNVVGYTLWSLMDNFEWTRGYTEKFGLYQVDFSSENRTRTPKQSASYYKNVIKTRCLVDTCEE</sequence>
<evidence type="ECO:0000256" key="1">
    <source>
        <dbReference type="ARBA" id="ARBA00010838"/>
    </source>
</evidence>
<dbReference type="SUPFAM" id="SSF51445">
    <property type="entry name" value="(Trans)glycosidases"/>
    <property type="match status" value="1"/>
</dbReference>
<keyword evidence="3" id="KW-0326">Glycosidase</keyword>
<evidence type="ECO:0008006" key="7">
    <source>
        <dbReference type="Google" id="ProtNLM"/>
    </source>
</evidence>
<comment type="caution">
    <text evidence="5">The sequence shown here is derived from an EMBL/GenBank/DDBJ whole genome shotgun (WGS) entry which is preliminary data.</text>
</comment>
<proteinExistence type="inferred from homology"/>
<evidence type="ECO:0000256" key="2">
    <source>
        <dbReference type="ARBA" id="ARBA00022801"/>
    </source>
</evidence>
<dbReference type="InterPro" id="IPR001360">
    <property type="entry name" value="Glyco_hydro_1"/>
</dbReference>
<keyword evidence="6" id="KW-1185">Reference proteome</keyword>
<accession>A0AAV8XVC2</accession>
<dbReference type="PANTHER" id="PTHR10353:SF36">
    <property type="entry name" value="LP05116P"/>
    <property type="match status" value="1"/>
</dbReference>
<dbReference type="PANTHER" id="PTHR10353">
    <property type="entry name" value="GLYCOSYL HYDROLASE"/>
    <property type="match status" value="1"/>
</dbReference>
<dbReference type="Pfam" id="PF00232">
    <property type="entry name" value="Glyco_hydro_1"/>
    <property type="match status" value="1"/>
</dbReference>
<protein>
    <recommendedName>
        <fullName evidence="7">Beta-glucosidase</fullName>
    </recommendedName>
</protein>
<reference evidence="5" key="1">
    <citation type="journal article" date="2023" name="Insect Mol. Biol.">
        <title>Genome sequencing provides insights into the evolution of gene families encoding plant cell wall-degrading enzymes in longhorned beetles.</title>
        <authorList>
            <person name="Shin N.R."/>
            <person name="Okamura Y."/>
            <person name="Kirsch R."/>
            <person name="Pauchet Y."/>
        </authorList>
    </citation>
    <scope>NUCLEOTIDE SEQUENCE</scope>
    <source>
        <strain evidence="5">AMC_N1</strain>
    </source>
</reference>
<dbReference type="PRINTS" id="PR00131">
    <property type="entry name" value="GLHYDRLASE1"/>
</dbReference>
<keyword evidence="2" id="KW-0378">Hydrolase</keyword>
<name>A0AAV8XVC2_9CUCU</name>
<dbReference type="Gene3D" id="3.20.20.80">
    <property type="entry name" value="Glycosidases"/>
    <property type="match status" value="1"/>
</dbReference>
<evidence type="ECO:0000256" key="3">
    <source>
        <dbReference type="ARBA" id="ARBA00023295"/>
    </source>
</evidence>
<dbReference type="EMBL" id="JAPWTK010000304">
    <property type="protein sequence ID" value="KAJ8943037.1"/>
    <property type="molecule type" value="Genomic_DNA"/>
</dbReference>
<organism evidence="5 6">
    <name type="scientific">Aromia moschata</name>
    <dbReference type="NCBI Taxonomy" id="1265417"/>
    <lineage>
        <taxon>Eukaryota</taxon>
        <taxon>Metazoa</taxon>
        <taxon>Ecdysozoa</taxon>
        <taxon>Arthropoda</taxon>
        <taxon>Hexapoda</taxon>
        <taxon>Insecta</taxon>
        <taxon>Pterygota</taxon>
        <taxon>Neoptera</taxon>
        <taxon>Endopterygota</taxon>
        <taxon>Coleoptera</taxon>
        <taxon>Polyphaga</taxon>
        <taxon>Cucujiformia</taxon>
        <taxon>Chrysomeloidea</taxon>
        <taxon>Cerambycidae</taxon>
        <taxon>Cerambycinae</taxon>
        <taxon>Callichromatini</taxon>
        <taxon>Aromia</taxon>
    </lineage>
</organism>
<evidence type="ECO:0000256" key="4">
    <source>
        <dbReference type="RuleBase" id="RU003690"/>
    </source>
</evidence>
<comment type="similarity">
    <text evidence="1 4">Belongs to the glycosyl hydrolase 1 family.</text>
</comment>
<dbReference type="Proteomes" id="UP001162162">
    <property type="component" value="Unassembled WGS sequence"/>
</dbReference>
<gene>
    <name evidence="5" type="ORF">NQ318_022581</name>
</gene>
<dbReference type="GO" id="GO:0008422">
    <property type="term" value="F:beta-glucosidase activity"/>
    <property type="evidence" value="ECO:0007669"/>
    <property type="project" value="TreeGrafter"/>
</dbReference>
<dbReference type="InterPro" id="IPR017853">
    <property type="entry name" value="GH"/>
</dbReference>
<evidence type="ECO:0000313" key="6">
    <source>
        <dbReference type="Proteomes" id="UP001162162"/>
    </source>
</evidence>
<evidence type="ECO:0000313" key="5">
    <source>
        <dbReference type="EMBL" id="KAJ8943037.1"/>
    </source>
</evidence>